<dbReference type="GO" id="GO:0005886">
    <property type="term" value="C:plasma membrane"/>
    <property type="evidence" value="ECO:0007669"/>
    <property type="project" value="UniProtKB-SubCell"/>
</dbReference>
<evidence type="ECO:0000256" key="6">
    <source>
        <dbReference type="ARBA" id="ARBA00023136"/>
    </source>
</evidence>
<evidence type="ECO:0000256" key="4">
    <source>
        <dbReference type="ARBA" id="ARBA00022692"/>
    </source>
</evidence>
<dbReference type="PANTHER" id="PTHR32309">
    <property type="entry name" value="TYROSINE-PROTEIN KINASE"/>
    <property type="match status" value="1"/>
</dbReference>
<evidence type="ECO:0000313" key="10">
    <source>
        <dbReference type="Proteomes" id="UP000558113"/>
    </source>
</evidence>
<evidence type="ECO:0000256" key="7">
    <source>
        <dbReference type="SAM" id="Phobius"/>
    </source>
</evidence>
<dbReference type="EMBL" id="JAAAMU010000005">
    <property type="protein sequence ID" value="NBC69905.1"/>
    <property type="molecule type" value="Genomic_DNA"/>
</dbReference>
<organism evidence="9 10">
    <name type="scientific">Paenibacillus sacheonensis</name>
    <dbReference type="NCBI Taxonomy" id="742054"/>
    <lineage>
        <taxon>Bacteria</taxon>
        <taxon>Bacillati</taxon>
        <taxon>Bacillota</taxon>
        <taxon>Bacilli</taxon>
        <taxon>Bacillales</taxon>
        <taxon>Paenibacillaceae</taxon>
        <taxon>Paenibacillus</taxon>
    </lineage>
</organism>
<dbReference type="OrthoDB" id="2360475at2"/>
<name>A0A7X4YP09_9BACL</name>
<sequence length="249" mass="28284">MELKQYFLMIWKKSWLIAVVVIIACTLTYIKSHYYTTPIYRADAKLIVNQRMVDKENLNLSSIQMNLMLINSYKEIIKSAAIMNKVVEKYPDIKVSPRALAARISVSSANQSQVMNLTYVDTSFDRASKTVNAISTVFKDEITSIMQVDNVTILSESTPEDFSGPINVSSTMDMLISFMVSFMLSVGLIFLIDYLDHTFKSETEVKETLDLPILAIVTKIKKKDMRLRKTRASSKKQKVGEETYATINS</sequence>
<evidence type="ECO:0000313" key="9">
    <source>
        <dbReference type="EMBL" id="NBC69905.1"/>
    </source>
</evidence>
<dbReference type="AlphaFoldDB" id="A0A7X4YP09"/>
<comment type="similarity">
    <text evidence="2">Belongs to the CpsC/CapA family.</text>
</comment>
<evidence type="ECO:0000256" key="2">
    <source>
        <dbReference type="ARBA" id="ARBA00006683"/>
    </source>
</evidence>
<protein>
    <submittedName>
        <fullName evidence="9">Lipopolysaccharide biosynthesis protein</fullName>
    </submittedName>
</protein>
<dbReference type="Proteomes" id="UP000558113">
    <property type="component" value="Unassembled WGS sequence"/>
</dbReference>
<comment type="caution">
    <text evidence="9">The sequence shown here is derived from an EMBL/GenBank/DDBJ whole genome shotgun (WGS) entry which is preliminary data.</text>
</comment>
<dbReference type="InterPro" id="IPR050445">
    <property type="entry name" value="Bact_polysacc_biosynth/exp"/>
</dbReference>
<dbReference type="RefSeq" id="WP_161698182.1">
    <property type="nucleotide sequence ID" value="NZ_JAAAMU010000005.1"/>
</dbReference>
<feature type="transmembrane region" description="Helical" evidence="7">
    <location>
        <begin position="174"/>
        <end position="192"/>
    </location>
</feature>
<keyword evidence="5 7" id="KW-1133">Transmembrane helix</keyword>
<evidence type="ECO:0000259" key="8">
    <source>
        <dbReference type="Pfam" id="PF02706"/>
    </source>
</evidence>
<gene>
    <name evidence="9" type="ORF">GT003_12975</name>
</gene>
<keyword evidence="3" id="KW-1003">Cell membrane</keyword>
<comment type="subcellular location">
    <subcellularLocation>
        <location evidence="1">Cell membrane</location>
        <topology evidence="1">Multi-pass membrane protein</topology>
    </subcellularLocation>
</comment>
<dbReference type="PANTHER" id="PTHR32309:SF13">
    <property type="entry name" value="FERRIC ENTEROBACTIN TRANSPORT PROTEIN FEPE"/>
    <property type="match status" value="1"/>
</dbReference>
<evidence type="ECO:0000256" key="1">
    <source>
        <dbReference type="ARBA" id="ARBA00004651"/>
    </source>
</evidence>
<accession>A0A7X4YP09</accession>
<feature type="domain" description="Polysaccharide chain length determinant N-terminal" evidence="8">
    <location>
        <begin position="2"/>
        <end position="89"/>
    </location>
</feature>
<dbReference type="InterPro" id="IPR003856">
    <property type="entry name" value="LPS_length_determ_N"/>
</dbReference>
<reference evidence="9 10" key="1">
    <citation type="submission" date="2020-01" db="EMBL/GenBank/DDBJ databases">
        <title>Paenibacillus soybeanensis sp. nov. isolated from the nodules of soybean (Glycine max(L.) Merr).</title>
        <authorList>
            <person name="Wang H."/>
        </authorList>
    </citation>
    <scope>NUCLEOTIDE SEQUENCE [LARGE SCALE GENOMIC DNA]</scope>
    <source>
        <strain evidence="9 10">DSM 23054</strain>
    </source>
</reference>
<evidence type="ECO:0000256" key="3">
    <source>
        <dbReference type="ARBA" id="ARBA00022475"/>
    </source>
</evidence>
<keyword evidence="6 7" id="KW-0472">Membrane</keyword>
<evidence type="ECO:0000256" key="5">
    <source>
        <dbReference type="ARBA" id="ARBA00022989"/>
    </source>
</evidence>
<dbReference type="GO" id="GO:0004713">
    <property type="term" value="F:protein tyrosine kinase activity"/>
    <property type="evidence" value="ECO:0007669"/>
    <property type="project" value="TreeGrafter"/>
</dbReference>
<dbReference type="Pfam" id="PF02706">
    <property type="entry name" value="Wzz"/>
    <property type="match status" value="1"/>
</dbReference>
<keyword evidence="10" id="KW-1185">Reference proteome</keyword>
<proteinExistence type="inferred from homology"/>
<keyword evidence="4 7" id="KW-0812">Transmembrane</keyword>
<dbReference type="PROSITE" id="PS51257">
    <property type="entry name" value="PROKAR_LIPOPROTEIN"/>
    <property type="match status" value="1"/>
</dbReference>